<proteinExistence type="predicted"/>
<evidence type="ECO:0000313" key="2">
    <source>
        <dbReference type="EMBL" id="KAK1747761.1"/>
    </source>
</evidence>
<reference evidence="2" key="1">
    <citation type="submission" date="2023-06" db="EMBL/GenBank/DDBJ databases">
        <title>Survivors Of The Sea: Transcriptome response of Skeletonema marinoi to long-term dormancy.</title>
        <authorList>
            <person name="Pinder M.I.M."/>
            <person name="Kourtchenko O."/>
            <person name="Robertson E.K."/>
            <person name="Larsson T."/>
            <person name="Maumus F."/>
            <person name="Osuna-Cruz C.M."/>
            <person name="Vancaester E."/>
            <person name="Stenow R."/>
            <person name="Vandepoele K."/>
            <person name="Ploug H."/>
            <person name="Bruchert V."/>
            <person name="Godhe A."/>
            <person name="Topel M."/>
        </authorList>
    </citation>
    <scope>NUCLEOTIDE SEQUENCE</scope>
    <source>
        <strain evidence="2">R05AC</strain>
    </source>
</reference>
<organism evidence="2 3">
    <name type="scientific">Skeletonema marinoi</name>
    <dbReference type="NCBI Taxonomy" id="267567"/>
    <lineage>
        <taxon>Eukaryota</taxon>
        <taxon>Sar</taxon>
        <taxon>Stramenopiles</taxon>
        <taxon>Ochrophyta</taxon>
        <taxon>Bacillariophyta</taxon>
        <taxon>Coscinodiscophyceae</taxon>
        <taxon>Thalassiosirophycidae</taxon>
        <taxon>Thalassiosirales</taxon>
        <taxon>Skeletonemataceae</taxon>
        <taxon>Skeletonema</taxon>
        <taxon>Skeletonema marinoi-dohrnii complex</taxon>
    </lineage>
</organism>
<protein>
    <recommendedName>
        <fullName evidence="4">F-box domain-containing protein</fullName>
    </recommendedName>
</protein>
<evidence type="ECO:0000256" key="1">
    <source>
        <dbReference type="SAM" id="MobiDB-lite"/>
    </source>
</evidence>
<feature type="region of interest" description="Disordered" evidence="1">
    <location>
        <begin position="108"/>
        <end position="132"/>
    </location>
</feature>
<dbReference type="Proteomes" id="UP001224775">
    <property type="component" value="Unassembled WGS sequence"/>
</dbReference>
<keyword evidence="3" id="KW-1185">Reference proteome</keyword>
<feature type="region of interest" description="Disordered" evidence="1">
    <location>
        <begin position="553"/>
        <end position="599"/>
    </location>
</feature>
<name>A0AAD9DH98_9STRA</name>
<feature type="compositionally biased region" description="Low complexity" evidence="1">
    <location>
        <begin position="42"/>
        <end position="57"/>
    </location>
</feature>
<dbReference type="AlphaFoldDB" id="A0AAD9DH98"/>
<evidence type="ECO:0008006" key="4">
    <source>
        <dbReference type="Google" id="ProtNLM"/>
    </source>
</evidence>
<dbReference type="EMBL" id="JATAAI010000002">
    <property type="protein sequence ID" value="KAK1747761.1"/>
    <property type="molecule type" value="Genomic_DNA"/>
</dbReference>
<dbReference type="SUPFAM" id="SSF81383">
    <property type="entry name" value="F-box domain"/>
    <property type="match status" value="1"/>
</dbReference>
<sequence>MSAPLSPVAEEFFSPKTTAELDKSLGDIEELLLDPGDGADGGHSQHSSSKQTSTQKSLTDNNNSTNYYMSQDYSSWNAVHMQVQDNAKLPTFNLPVDRSNATLGLQIPAPRGRRSLGAKRSRQAMTKDSSTLNCPLSPLPKLQNSDAEQSAQQLDLATSDAIDEILRLSENDMNLSELFLDHDDRSSAALAYSSSIGRPVPQEPSSSSLEEEVSAAVVNNVMSATKDRPILPYKRKRPLPIPSPPREKTMAAAFATAAAIASTSSSGESAAVEAALSVTATIAPPITTNSAAPAIPNLPNSGSTAKSIIPPPGKKVMVGPVGTKPAPPPQPKPLAPVYRGGYPYPVAPHSAAHAKTKGSIAYATAQRSQFGFGGDHKVPSVPAPPPVRTGAPGARIPPPPPGLLGKPPPYGMPRAPPHMLPPLPKAMPKDVGSTIAYERKKQRAKDARIRLNDAIEELAVAIDLAGAQSKERFTYLTNNGNLSGGTAVTVVGSNPTVFKQNHLASLMNNTMKEASNAKKWDRPSFVALSASMLMSLNAQCEGLMKEVARLKGNTNNEEMGPDAVPSCVQLSTSSGESNSDEFGNSNESNPSEPAAKKAKVDSPATICALAEEEQRRCDAIRNVTETSKLVQRVASFLDPSSLCRCLSVAKSWSKQNIFQDQDLWLNHCIKRFGATAVRKWQDFEDDEDDKQKSASPNLDLYCRMAERNVKPPCSLEGSAFMGGASLDGLVSGWVSLMERSNGETSRSVMLNRGNEGKRCYGPIPVIELRILLQNTGYSNGVISFPEQQFAVDASTRRKGEKMMEVCSDERFKKRVLHIEKRGGEVVSQSKSLGQDMCSLGLFEYAILSVHIHARGCSTAAKFCNRAKKVQLLVSINGTTRPLVIPFYSMNGQP</sequence>
<feature type="compositionally biased region" description="Polar residues" evidence="1">
    <location>
        <begin position="123"/>
        <end position="132"/>
    </location>
</feature>
<gene>
    <name evidence="2" type="ORF">QTG54_001724</name>
</gene>
<evidence type="ECO:0000313" key="3">
    <source>
        <dbReference type="Proteomes" id="UP001224775"/>
    </source>
</evidence>
<dbReference type="InterPro" id="IPR036047">
    <property type="entry name" value="F-box-like_dom_sf"/>
</dbReference>
<accession>A0AAD9DH98</accession>
<comment type="caution">
    <text evidence="2">The sequence shown here is derived from an EMBL/GenBank/DDBJ whole genome shotgun (WGS) entry which is preliminary data.</text>
</comment>
<feature type="region of interest" description="Disordered" evidence="1">
    <location>
        <begin position="31"/>
        <end position="66"/>
    </location>
</feature>
<dbReference type="Gene3D" id="1.20.1280.50">
    <property type="match status" value="1"/>
</dbReference>
<feature type="compositionally biased region" description="Basic residues" evidence="1">
    <location>
        <begin position="111"/>
        <end position="122"/>
    </location>
</feature>
<feature type="compositionally biased region" description="Polar residues" evidence="1">
    <location>
        <begin position="568"/>
        <end position="591"/>
    </location>
</feature>